<dbReference type="EMBL" id="JSVA01000004">
    <property type="protein sequence ID" value="KOF04053.1"/>
    <property type="molecule type" value="Genomic_DNA"/>
</dbReference>
<dbReference type="Gene3D" id="3.30.950.10">
    <property type="entry name" value="Methyltransferase, Cobalt-precorrin-4 Transmethylase, Domain 2"/>
    <property type="match status" value="1"/>
</dbReference>
<dbReference type="RefSeq" id="WP_053222285.1">
    <property type="nucleotide sequence ID" value="NZ_JSVA01000004.1"/>
</dbReference>
<keyword evidence="2" id="KW-0698">rRNA processing</keyword>
<comment type="caution">
    <text evidence="7">The sequence shown here is derived from an EMBL/GenBank/DDBJ whole genome shotgun (WGS) entry which is preliminary data.</text>
</comment>
<evidence type="ECO:0000256" key="4">
    <source>
        <dbReference type="ARBA" id="ARBA00022679"/>
    </source>
</evidence>
<protein>
    <submittedName>
        <fullName evidence="7">SAM-dependent methyltransferase</fullName>
    </submittedName>
</protein>
<evidence type="ECO:0000256" key="2">
    <source>
        <dbReference type="ARBA" id="ARBA00022552"/>
    </source>
</evidence>
<dbReference type="PATRIC" id="fig|1566026.4.peg.2455"/>
<dbReference type="Proteomes" id="UP000036908">
    <property type="component" value="Unassembled WGS sequence"/>
</dbReference>
<keyword evidence="4 7" id="KW-0808">Transferase</keyword>
<evidence type="ECO:0000256" key="5">
    <source>
        <dbReference type="ARBA" id="ARBA00022691"/>
    </source>
</evidence>
<keyword evidence="8" id="KW-1185">Reference proteome</keyword>
<keyword evidence="1" id="KW-0963">Cytoplasm</keyword>
<dbReference type="SUPFAM" id="SSF53790">
    <property type="entry name" value="Tetrapyrrole methylase"/>
    <property type="match status" value="1"/>
</dbReference>
<dbReference type="GO" id="GO:0008168">
    <property type="term" value="F:methyltransferase activity"/>
    <property type="evidence" value="ECO:0007669"/>
    <property type="project" value="UniProtKB-KW"/>
</dbReference>
<dbReference type="AlphaFoldDB" id="A0A0L8ANN0"/>
<dbReference type="CDD" id="cd11649">
    <property type="entry name" value="RsmI_like"/>
    <property type="match status" value="1"/>
</dbReference>
<proteinExistence type="predicted"/>
<keyword evidence="5" id="KW-0949">S-adenosyl-L-methionine</keyword>
<evidence type="ECO:0000256" key="1">
    <source>
        <dbReference type="ARBA" id="ARBA00022490"/>
    </source>
</evidence>
<evidence type="ECO:0000313" key="8">
    <source>
        <dbReference type="Proteomes" id="UP000036908"/>
    </source>
</evidence>
<reference evidence="8" key="1">
    <citation type="submission" date="2014-11" db="EMBL/GenBank/DDBJ databases">
        <title>Genome sequencing of Roseivirga sp. D-25.</title>
        <authorList>
            <person name="Selvaratnam C."/>
            <person name="Thevarajoo S."/>
            <person name="Goh K.M."/>
            <person name="Eee R."/>
            <person name="Chan K.-G."/>
            <person name="Chong C.S."/>
        </authorList>
    </citation>
    <scope>NUCLEOTIDE SEQUENCE [LARGE SCALE GENOMIC DNA]</scope>
    <source>
        <strain evidence="8">D-25</strain>
    </source>
</reference>
<dbReference type="InterPro" id="IPR008189">
    <property type="entry name" value="rRNA_ssu_MeTfrase_I"/>
</dbReference>
<dbReference type="GO" id="GO:0032259">
    <property type="term" value="P:methylation"/>
    <property type="evidence" value="ECO:0007669"/>
    <property type="project" value="UniProtKB-KW"/>
</dbReference>
<dbReference type="PANTHER" id="PTHR46111:SF2">
    <property type="entry name" value="SAM-DEPENDENT METHYLTRANSFERASE"/>
    <property type="match status" value="1"/>
</dbReference>
<evidence type="ECO:0000256" key="3">
    <source>
        <dbReference type="ARBA" id="ARBA00022603"/>
    </source>
</evidence>
<sequence>MGSGQVFMIPNVISADTQQAVIPEQVREAILKCDLFYVEDLRTARRYLSSLRLGLVIEELQFEILNKKTSFEDCFELIQPALSGKNIGVISESGCPGVADPGARLVHMAHQFGVKVNPLVGPSSILLALMASGFNGQSFTFHGYLPIDRKERQQAIRDLEKESNQKNVTQIFMDTPYRNEALLTDILKVAKKETFLCVAKDISGATEHIVSKSVGKWKASDIDMKKTPAIFLLYSS</sequence>
<keyword evidence="3 7" id="KW-0489">Methyltransferase</keyword>
<dbReference type="InterPro" id="IPR014776">
    <property type="entry name" value="4pyrrole_Mease_sub2"/>
</dbReference>
<accession>A0A0L8ANN0</accession>
<gene>
    <name evidence="7" type="ORF">OB69_03420</name>
</gene>
<name>A0A0L8ANN0_9BACT</name>
<dbReference type="Gene3D" id="3.40.1010.10">
    <property type="entry name" value="Cobalt-precorrin-4 Transmethylase, Domain 1"/>
    <property type="match status" value="1"/>
</dbReference>
<dbReference type="Pfam" id="PF00590">
    <property type="entry name" value="TP_methylase"/>
    <property type="match status" value="1"/>
</dbReference>
<evidence type="ECO:0000259" key="6">
    <source>
        <dbReference type="Pfam" id="PF00590"/>
    </source>
</evidence>
<dbReference type="GO" id="GO:0006364">
    <property type="term" value="P:rRNA processing"/>
    <property type="evidence" value="ECO:0007669"/>
    <property type="project" value="UniProtKB-KW"/>
</dbReference>
<dbReference type="InterPro" id="IPR014777">
    <property type="entry name" value="4pyrrole_Mease_sub1"/>
</dbReference>
<feature type="domain" description="Tetrapyrrole methylase" evidence="6">
    <location>
        <begin position="25"/>
        <end position="214"/>
    </location>
</feature>
<dbReference type="OrthoDB" id="7061662at2"/>
<dbReference type="InterPro" id="IPR000878">
    <property type="entry name" value="4pyrrol_Mease"/>
</dbReference>
<dbReference type="InterPro" id="IPR035996">
    <property type="entry name" value="4pyrrol_Methylase_sf"/>
</dbReference>
<organism evidence="7 8">
    <name type="scientific">Roseivirga seohaensis subsp. aquiponti</name>
    <dbReference type="NCBI Taxonomy" id="1566026"/>
    <lineage>
        <taxon>Bacteria</taxon>
        <taxon>Pseudomonadati</taxon>
        <taxon>Bacteroidota</taxon>
        <taxon>Cytophagia</taxon>
        <taxon>Cytophagales</taxon>
        <taxon>Roseivirgaceae</taxon>
        <taxon>Roseivirga</taxon>
    </lineage>
</organism>
<dbReference type="PANTHER" id="PTHR46111">
    <property type="entry name" value="RIBOSOMAL RNA SMALL SUBUNIT METHYLTRANSFERASE I"/>
    <property type="match status" value="1"/>
</dbReference>
<dbReference type="PIRSF" id="PIRSF005917">
    <property type="entry name" value="MTase_YraL"/>
    <property type="match status" value="1"/>
</dbReference>
<evidence type="ECO:0000313" key="7">
    <source>
        <dbReference type="EMBL" id="KOF04053.1"/>
    </source>
</evidence>